<reference evidence="8 9" key="1">
    <citation type="journal article" date="2018" name="Front. Plant Sci.">
        <title>Red Clover (Trifolium pratense) and Zigzag Clover (T. medium) - A Picture of Genomic Similarities and Differences.</title>
        <authorList>
            <person name="Dluhosova J."/>
            <person name="Istvanek J."/>
            <person name="Nedelnik J."/>
            <person name="Repkova J."/>
        </authorList>
    </citation>
    <scope>NUCLEOTIDE SEQUENCE [LARGE SCALE GENOMIC DNA]</scope>
    <source>
        <strain evidence="9">cv. 10/8</strain>
        <tissue evidence="8">Leaf</tissue>
    </source>
</reference>
<feature type="non-terminal residue" evidence="8">
    <location>
        <position position="121"/>
    </location>
</feature>
<comment type="similarity">
    <text evidence="1 6">Belongs to the peptidase A1 family.</text>
</comment>
<evidence type="ECO:0000256" key="4">
    <source>
        <dbReference type="ARBA" id="ARBA00022801"/>
    </source>
</evidence>
<dbReference type="PRINTS" id="PR00792">
    <property type="entry name" value="PEPSIN"/>
</dbReference>
<dbReference type="Pfam" id="PF00026">
    <property type="entry name" value="Asp"/>
    <property type="match status" value="1"/>
</dbReference>
<dbReference type="SUPFAM" id="SSF50630">
    <property type="entry name" value="Acid proteases"/>
    <property type="match status" value="1"/>
</dbReference>
<keyword evidence="9" id="KW-1185">Reference proteome</keyword>
<dbReference type="AlphaFoldDB" id="A0A392N507"/>
<dbReference type="InterPro" id="IPR033121">
    <property type="entry name" value="PEPTIDASE_A1"/>
</dbReference>
<dbReference type="GO" id="GO:0004190">
    <property type="term" value="F:aspartic-type endopeptidase activity"/>
    <property type="evidence" value="ECO:0007669"/>
    <property type="project" value="UniProtKB-KW"/>
</dbReference>
<dbReference type="Gene3D" id="2.40.70.10">
    <property type="entry name" value="Acid Proteases"/>
    <property type="match status" value="1"/>
</dbReference>
<evidence type="ECO:0000256" key="2">
    <source>
        <dbReference type="ARBA" id="ARBA00022670"/>
    </source>
</evidence>
<keyword evidence="4 6" id="KW-0378">Hydrolase</keyword>
<dbReference type="EMBL" id="LXQA010025260">
    <property type="protein sequence ID" value="MCH93574.1"/>
    <property type="molecule type" value="Genomic_DNA"/>
</dbReference>
<sequence length="121" mass="12990">MHFDGILGLGFQDISVGQVTPVWYNMIEQGHMTQKVFSLWLNQNPTSNIGGEIVFGGIDWRHFRGEHTYVPIDVEDIILATNSTGLCEGGCAAIIDSGTSLIAGPTSVVAQINHAIGAEGY</sequence>
<evidence type="ECO:0000256" key="1">
    <source>
        <dbReference type="ARBA" id="ARBA00007447"/>
    </source>
</evidence>
<keyword evidence="2 6" id="KW-0645">Protease</keyword>
<dbReference type="PROSITE" id="PS00141">
    <property type="entry name" value="ASP_PROTEASE"/>
    <property type="match status" value="1"/>
</dbReference>
<dbReference type="FunFam" id="2.40.70.10:FF:000115">
    <property type="entry name" value="Lysosomal aspartic protease"/>
    <property type="match status" value="1"/>
</dbReference>
<evidence type="ECO:0000313" key="9">
    <source>
        <dbReference type="Proteomes" id="UP000265520"/>
    </source>
</evidence>
<comment type="caution">
    <text evidence="8">The sequence shown here is derived from an EMBL/GenBank/DDBJ whole genome shotgun (WGS) entry which is preliminary data.</text>
</comment>
<gene>
    <name evidence="8" type="ORF">A2U01_0014526</name>
</gene>
<name>A0A392N507_9FABA</name>
<dbReference type="InterPro" id="IPR001461">
    <property type="entry name" value="Aspartic_peptidase_A1"/>
</dbReference>
<dbReference type="PANTHER" id="PTHR47966">
    <property type="entry name" value="BETA-SITE APP-CLEAVING ENZYME, ISOFORM A-RELATED"/>
    <property type="match status" value="1"/>
</dbReference>
<proteinExistence type="inferred from homology"/>
<feature type="domain" description="Peptidase A1" evidence="7">
    <location>
        <begin position="1"/>
        <end position="121"/>
    </location>
</feature>
<dbReference type="Proteomes" id="UP000265520">
    <property type="component" value="Unassembled WGS sequence"/>
</dbReference>
<keyword evidence="5" id="KW-0865">Zymogen</keyword>
<keyword evidence="3 6" id="KW-0064">Aspartyl protease</keyword>
<organism evidence="8 9">
    <name type="scientific">Trifolium medium</name>
    <dbReference type="NCBI Taxonomy" id="97028"/>
    <lineage>
        <taxon>Eukaryota</taxon>
        <taxon>Viridiplantae</taxon>
        <taxon>Streptophyta</taxon>
        <taxon>Embryophyta</taxon>
        <taxon>Tracheophyta</taxon>
        <taxon>Spermatophyta</taxon>
        <taxon>Magnoliopsida</taxon>
        <taxon>eudicotyledons</taxon>
        <taxon>Gunneridae</taxon>
        <taxon>Pentapetalae</taxon>
        <taxon>rosids</taxon>
        <taxon>fabids</taxon>
        <taxon>Fabales</taxon>
        <taxon>Fabaceae</taxon>
        <taxon>Papilionoideae</taxon>
        <taxon>50 kb inversion clade</taxon>
        <taxon>NPAAA clade</taxon>
        <taxon>Hologalegina</taxon>
        <taxon>IRL clade</taxon>
        <taxon>Trifolieae</taxon>
        <taxon>Trifolium</taxon>
    </lineage>
</organism>
<protein>
    <submittedName>
        <fullName evidence="8">Aspartic proteinase-like</fullName>
    </submittedName>
</protein>
<dbReference type="PANTHER" id="PTHR47966:SF32">
    <property type="entry name" value="FUNGAL PROTEINASE A, ASPARTIC PROTEINASE SUPERFAMILY PROTEIN"/>
    <property type="match status" value="1"/>
</dbReference>
<dbReference type="InterPro" id="IPR001969">
    <property type="entry name" value="Aspartic_peptidase_AS"/>
</dbReference>
<dbReference type="PROSITE" id="PS51767">
    <property type="entry name" value="PEPTIDASE_A1"/>
    <property type="match status" value="1"/>
</dbReference>
<evidence type="ECO:0000313" key="8">
    <source>
        <dbReference type="EMBL" id="MCH93574.1"/>
    </source>
</evidence>
<dbReference type="InterPro" id="IPR021109">
    <property type="entry name" value="Peptidase_aspartic_dom_sf"/>
</dbReference>
<evidence type="ECO:0000256" key="5">
    <source>
        <dbReference type="ARBA" id="ARBA00023145"/>
    </source>
</evidence>
<evidence type="ECO:0000256" key="6">
    <source>
        <dbReference type="RuleBase" id="RU000454"/>
    </source>
</evidence>
<evidence type="ECO:0000256" key="3">
    <source>
        <dbReference type="ARBA" id="ARBA00022750"/>
    </source>
</evidence>
<evidence type="ECO:0000259" key="7">
    <source>
        <dbReference type="PROSITE" id="PS51767"/>
    </source>
</evidence>
<dbReference type="GO" id="GO:0006508">
    <property type="term" value="P:proteolysis"/>
    <property type="evidence" value="ECO:0007669"/>
    <property type="project" value="UniProtKB-KW"/>
</dbReference>
<accession>A0A392N507</accession>